<accession>D5EY65</accession>
<evidence type="ECO:0000313" key="5">
    <source>
        <dbReference type="EMBL" id="ADE83255.1"/>
    </source>
</evidence>
<sequence>MVMNYPIDKLHLLTLNVGLADHMADWNWKNVRSPFARLYYVTDGTAQVEMPSGVYTLIPNHLYFIPAYTMHSYICDAPFSHYYIHIYEDMHSDMSILDQWDYPVEVKAAPGDLELVRRLCFINPFLKLQQSDPEAYDNHQTLISNLELNQRRPFCDKVESRGILYILMSRFLKYATPKADVKDDRIHLTLAYIRKHIGERLDIEQLAEKACMSKDHFIRVFKHETGETPNAFITKRKLEKAELTLVTTNMAVNRIADALGYDDYSYFNRIFKKNSGMTPQQYRKSHFKL</sequence>
<evidence type="ECO:0000256" key="2">
    <source>
        <dbReference type="ARBA" id="ARBA00023125"/>
    </source>
</evidence>
<dbReference type="InterPro" id="IPR003313">
    <property type="entry name" value="AraC-bd"/>
</dbReference>
<dbReference type="InterPro" id="IPR018062">
    <property type="entry name" value="HTH_AraC-typ_CS"/>
</dbReference>
<name>D5EY65_XYLR2</name>
<evidence type="ECO:0000313" key="6">
    <source>
        <dbReference type="Proteomes" id="UP000000927"/>
    </source>
</evidence>
<dbReference type="SUPFAM" id="SSF51215">
    <property type="entry name" value="Regulatory protein AraC"/>
    <property type="match status" value="1"/>
</dbReference>
<dbReference type="PROSITE" id="PS00041">
    <property type="entry name" value="HTH_ARAC_FAMILY_1"/>
    <property type="match status" value="1"/>
</dbReference>
<dbReference type="InterPro" id="IPR037923">
    <property type="entry name" value="HTH-like"/>
</dbReference>
<dbReference type="SMART" id="SM00342">
    <property type="entry name" value="HTH_ARAC"/>
    <property type="match status" value="1"/>
</dbReference>
<evidence type="ECO:0000259" key="4">
    <source>
        <dbReference type="PROSITE" id="PS01124"/>
    </source>
</evidence>
<keyword evidence="6" id="KW-1185">Reference proteome</keyword>
<dbReference type="EMBL" id="CP002006">
    <property type="protein sequence ID" value="ADE83255.1"/>
    <property type="molecule type" value="Genomic_DNA"/>
</dbReference>
<dbReference type="SUPFAM" id="SSF46689">
    <property type="entry name" value="Homeodomain-like"/>
    <property type="match status" value="2"/>
</dbReference>
<dbReference type="InterPro" id="IPR009057">
    <property type="entry name" value="Homeodomain-like_sf"/>
</dbReference>
<dbReference type="HOGENOM" id="CLU_000445_88_6_10"/>
<evidence type="ECO:0000256" key="3">
    <source>
        <dbReference type="ARBA" id="ARBA00023163"/>
    </source>
</evidence>
<dbReference type="AlphaFoldDB" id="D5EY65"/>
<gene>
    <name evidence="5" type="ordered locus">PRU_2783</name>
</gene>
<keyword evidence="3" id="KW-0804">Transcription</keyword>
<evidence type="ECO:0000256" key="1">
    <source>
        <dbReference type="ARBA" id="ARBA00023015"/>
    </source>
</evidence>
<dbReference type="eggNOG" id="COG4977">
    <property type="taxonomic scope" value="Bacteria"/>
</dbReference>
<dbReference type="PRINTS" id="PR00032">
    <property type="entry name" value="HTHARAC"/>
</dbReference>
<keyword evidence="2" id="KW-0238">DNA-binding</keyword>
<dbReference type="Gene3D" id="1.10.10.60">
    <property type="entry name" value="Homeodomain-like"/>
    <property type="match status" value="2"/>
</dbReference>
<feature type="domain" description="HTH araC/xylS-type" evidence="4">
    <location>
        <begin position="187"/>
        <end position="285"/>
    </location>
</feature>
<dbReference type="STRING" id="264731.PRU_2783"/>
<reference evidence="5 6" key="1">
    <citation type="journal article" date="2010" name="Microb. Ecol.">
        <title>Comparative genome analysis of Prevotella ruminicola and Prevotella bryantii: insights into their environmental niche.</title>
        <authorList>
            <consortium name="North American Consortium for Rumen Bacteria"/>
            <person name="Purushe J."/>
            <person name="Fouts D.E."/>
            <person name="Morrison M."/>
            <person name="White B.A."/>
            <person name="Mackie R.I."/>
            <person name="Coutinho P.M."/>
            <person name="Henrissat B."/>
            <person name="Nelson K.E."/>
        </authorList>
    </citation>
    <scope>NUCLEOTIDE SEQUENCE [LARGE SCALE GENOMIC DNA]</scope>
    <source>
        <strain evidence="6">ATCC 19189 / JCM 8958 / 23</strain>
    </source>
</reference>
<dbReference type="Pfam" id="PF12833">
    <property type="entry name" value="HTH_18"/>
    <property type="match status" value="1"/>
</dbReference>
<dbReference type="InterPro" id="IPR018060">
    <property type="entry name" value="HTH_AraC"/>
</dbReference>
<protein>
    <submittedName>
        <fullName evidence="5">Transcriptional regulator, AraC family</fullName>
    </submittedName>
</protein>
<proteinExistence type="predicted"/>
<dbReference type="InterPro" id="IPR020449">
    <property type="entry name" value="Tscrpt_reg_AraC-type_HTH"/>
</dbReference>
<dbReference type="PROSITE" id="PS01124">
    <property type="entry name" value="HTH_ARAC_FAMILY_2"/>
    <property type="match status" value="1"/>
</dbReference>
<organism evidence="5 6">
    <name type="scientific">Xylanibacter ruminicola (strain ATCC 19189 / DSM 19721 / CIP 105475 / JCM 8958 / 23)</name>
    <name type="common">Prevotella ruminicola</name>
    <dbReference type="NCBI Taxonomy" id="264731"/>
    <lineage>
        <taxon>Bacteria</taxon>
        <taxon>Pseudomonadati</taxon>
        <taxon>Bacteroidota</taxon>
        <taxon>Bacteroidia</taxon>
        <taxon>Bacteroidales</taxon>
        <taxon>Prevotellaceae</taxon>
        <taxon>Xylanibacter</taxon>
    </lineage>
</organism>
<dbReference type="Pfam" id="PF02311">
    <property type="entry name" value="AraC_binding"/>
    <property type="match status" value="1"/>
</dbReference>
<dbReference type="PANTHER" id="PTHR43280:SF28">
    <property type="entry name" value="HTH-TYPE TRANSCRIPTIONAL ACTIVATOR RHAS"/>
    <property type="match status" value="1"/>
</dbReference>
<dbReference type="GO" id="GO:0003700">
    <property type="term" value="F:DNA-binding transcription factor activity"/>
    <property type="evidence" value="ECO:0007669"/>
    <property type="project" value="InterPro"/>
</dbReference>
<dbReference type="PANTHER" id="PTHR43280">
    <property type="entry name" value="ARAC-FAMILY TRANSCRIPTIONAL REGULATOR"/>
    <property type="match status" value="1"/>
</dbReference>
<dbReference type="Proteomes" id="UP000000927">
    <property type="component" value="Chromosome"/>
</dbReference>
<dbReference type="KEGG" id="pru:PRU_2783"/>
<dbReference type="GO" id="GO:0043565">
    <property type="term" value="F:sequence-specific DNA binding"/>
    <property type="evidence" value="ECO:0007669"/>
    <property type="project" value="InterPro"/>
</dbReference>
<keyword evidence="1" id="KW-0805">Transcription regulation</keyword>